<dbReference type="InterPro" id="IPR011006">
    <property type="entry name" value="CheY-like_superfamily"/>
</dbReference>
<organism evidence="3 4">
    <name type="scientific">Anaerospora hongkongensis</name>
    <dbReference type="NCBI Taxonomy" id="244830"/>
    <lineage>
        <taxon>Bacteria</taxon>
        <taxon>Bacillati</taxon>
        <taxon>Bacillota</taxon>
        <taxon>Negativicutes</taxon>
        <taxon>Selenomonadales</taxon>
        <taxon>Sporomusaceae</taxon>
        <taxon>Anaerospora</taxon>
    </lineage>
</organism>
<dbReference type="InterPro" id="IPR051271">
    <property type="entry name" value="2C-system_Tx_regulators"/>
</dbReference>
<dbReference type="InterPro" id="IPR001789">
    <property type="entry name" value="Sig_transdc_resp-reg_receiver"/>
</dbReference>
<proteinExistence type="predicted"/>
<reference evidence="3 4" key="1">
    <citation type="submission" date="2019-03" db="EMBL/GenBank/DDBJ databases">
        <title>Genomic Encyclopedia of Type Strains, Phase IV (KMG-IV): sequencing the most valuable type-strain genomes for metagenomic binning, comparative biology and taxonomic classification.</title>
        <authorList>
            <person name="Goeker M."/>
        </authorList>
    </citation>
    <scope>NUCLEOTIDE SEQUENCE [LARGE SCALE GENOMIC DNA]</scope>
    <source>
        <strain evidence="3 4">DSM 15969</strain>
    </source>
</reference>
<dbReference type="SMART" id="SM00448">
    <property type="entry name" value="REC"/>
    <property type="match status" value="1"/>
</dbReference>
<evidence type="ECO:0000256" key="1">
    <source>
        <dbReference type="PROSITE-ProRule" id="PRU00169"/>
    </source>
</evidence>
<dbReference type="GO" id="GO:0000156">
    <property type="term" value="F:phosphorelay response regulator activity"/>
    <property type="evidence" value="ECO:0007669"/>
    <property type="project" value="TreeGrafter"/>
</dbReference>
<comment type="caution">
    <text evidence="3">The sequence shown here is derived from an EMBL/GenBank/DDBJ whole genome shotgun (WGS) entry which is preliminary data.</text>
</comment>
<feature type="domain" description="Response regulatory" evidence="2">
    <location>
        <begin position="5"/>
        <end position="121"/>
    </location>
</feature>
<dbReference type="Proteomes" id="UP000295063">
    <property type="component" value="Unassembled WGS sequence"/>
</dbReference>
<dbReference type="PANTHER" id="PTHR45526:SF1">
    <property type="entry name" value="TRANSCRIPTIONAL REGULATORY PROTEIN DCUR-RELATED"/>
    <property type="match status" value="1"/>
</dbReference>
<keyword evidence="1" id="KW-0597">Phosphoprotein</keyword>
<dbReference type="EMBL" id="SLUI01000005">
    <property type="protein sequence ID" value="TCL37874.1"/>
    <property type="molecule type" value="Genomic_DNA"/>
</dbReference>
<gene>
    <name evidence="3" type="ORF">EV210_105316</name>
</gene>
<dbReference type="PROSITE" id="PS50110">
    <property type="entry name" value="RESPONSE_REGULATORY"/>
    <property type="match status" value="1"/>
</dbReference>
<keyword evidence="4" id="KW-1185">Reference proteome</keyword>
<dbReference type="RefSeq" id="WP_132079106.1">
    <property type="nucleotide sequence ID" value="NZ_SLUI01000005.1"/>
</dbReference>
<dbReference type="Pfam" id="PF00072">
    <property type="entry name" value="Response_reg"/>
    <property type="match status" value="1"/>
</dbReference>
<dbReference type="OrthoDB" id="9759232at2"/>
<name>A0A4R1Q167_9FIRM</name>
<sequence>MDTISVLIVEDNPVTANIHRELVESVEGFTVIAVAAARNKIIDLLASKRPNLVIIDHKLPDFSGFEIISFARNSGLPIDFIMVTAVNDGISLSLALRYGVMDYIIKPCQTARLKAALASYRIFFIQLTAEKTLPQEKIDAWYKTKVLLSSTAK</sequence>
<evidence type="ECO:0000259" key="2">
    <source>
        <dbReference type="PROSITE" id="PS50110"/>
    </source>
</evidence>
<evidence type="ECO:0000313" key="3">
    <source>
        <dbReference type="EMBL" id="TCL37874.1"/>
    </source>
</evidence>
<protein>
    <submittedName>
        <fullName evidence="3">Response regulator receiver domain-containing protein</fullName>
    </submittedName>
</protein>
<dbReference type="SUPFAM" id="SSF52172">
    <property type="entry name" value="CheY-like"/>
    <property type="match status" value="1"/>
</dbReference>
<dbReference type="PANTHER" id="PTHR45526">
    <property type="entry name" value="TRANSCRIPTIONAL REGULATORY PROTEIN DPIA"/>
    <property type="match status" value="1"/>
</dbReference>
<accession>A0A4R1Q167</accession>
<feature type="modified residue" description="4-aspartylphosphate" evidence="1">
    <location>
        <position position="56"/>
    </location>
</feature>
<dbReference type="AlphaFoldDB" id="A0A4R1Q167"/>
<evidence type="ECO:0000313" key="4">
    <source>
        <dbReference type="Proteomes" id="UP000295063"/>
    </source>
</evidence>
<dbReference type="Gene3D" id="3.40.50.2300">
    <property type="match status" value="1"/>
</dbReference>